<proteinExistence type="predicted"/>
<name>A0A1D6MDH7_MAIZE</name>
<dbReference type="InterPro" id="IPR008927">
    <property type="entry name" value="6-PGluconate_DH-like_C_sf"/>
</dbReference>
<dbReference type="InterPro" id="IPR013328">
    <property type="entry name" value="6PGD_dom2"/>
</dbReference>
<keyword evidence="1" id="KW-0413">Isomerase</keyword>
<dbReference type="InParanoid" id="A0A1D6MDH7"/>
<reference evidence="1" key="1">
    <citation type="submission" date="2015-12" db="EMBL/GenBank/DDBJ databases">
        <title>Update maize B73 reference genome by single molecule sequencing technologies.</title>
        <authorList>
            <consortium name="Maize Genome Sequencing Project"/>
            <person name="Ware D."/>
        </authorList>
    </citation>
    <scope>NUCLEOTIDE SEQUENCE</scope>
    <source>
        <tissue evidence="1">Seedling</tissue>
    </source>
</reference>
<dbReference type="ExpressionAtlas" id="A0A1D6MDH7">
    <property type="expression patterns" value="baseline and differential"/>
</dbReference>
<dbReference type="Gene3D" id="1.10.1040.10">
    <property type="entry name" value="N-(1-d-carboxylethyl)-l-norvaline Dehydrogenase, domain 2"/>
    <property type="match status" value="1"/>
</dbReference>
<organism evidence="1">
    <name type="scientific">Zea mays</name>
    <name type="common">Maize</name>
    <dbReference type="NCBI Taxonomy" id="4577"/>
    <lineage>
        <taxon>Eukaryota</taxon>
        <taxon>Viridiplantae</taxon>
        <taxon>Streptophyta</taxon>
        <taxon>Embryophyta</taxon>
        <taxon>Tracheophyta</taxon>
        <taxon>Spermatophyta</taxon>
        <taxon>Magnoliopsida</taxon>
        <taxon>Liliopsida</taxon>
        <taxon>Poales</taxon>
        <taxon>Poaceae</taxon>
        <taxon>PACMAD clade</taxon>
        <taxon>Panicoideae</taxon>
        <taxon>Andropogonodae</taxon>
        <taxon>Andropogoneae</taxon>
        <taxon>Tripsacinae</taxon>
        <taxon>Zea</taxon>
    </lineage>
</organism>
<dbReference type="GO" id="GO:0016853">
    <property type="term" value="F:isomerase activity"/>
    <property type="evidence" value="ECO:0007669"/>
    <property type="project" value="UniProtKB-KW"/>
</dbReference>
<evidence type="ECO:0000313" key="1">
    <source>
        <dbReference type="EMBL" id="AQK88705.1"/>
    </source>
</evidence>
<gene>
    <name evidence="1" type="ORF">ZEAMMB73_Zm00001d039084</name>
</gene>
<dbReference type="AlphaFoldDB" id="A0A1D6MDH7"/>
<sequence>MGNLNRTCMWKVGEKVCSTRPEGDVGPFYAFTAGVAHFPYDGSDNLVFTMDLIVLNGILRKNGHSFPKISNKSVIELVDSLNPFNMHAFMVNNYSIMAHL</sequence>
<dbReference type="EMBL" id="CM000782">
    <property type="protein sequence ID" value="AQK88705.1"/>
    <property type="molecule type" value="Genomic_DNA"/>
</dbReference>
<dbReference type="STRING" id="4577.A0A1D6MDH7"/>
<protein>
    <submittedName>
        <fullName evidence="1">Ketol-acid reductoisomerase chloroplastic</fullName>
    </submittedName>
</protein>
<accession>A0A1D6MDH7</accession>
<dbReference type="SUPFAM" id="SSF48179">
    <property type="entry name" value="6-phosphogluconate dehydrogenase C-terminal domain-like"/>
    <property type="match status" value="1"/>
</dbReference>